<evidence type="ECO:0000256" key="2">
    <source>
        <dbReference type="ARBA" id="ARBA00022694"/>
    </source>
</evidence>
<proteinExistence type="inferred from homology"/>
<dbReference type="Gene3D" id="3.30.230.10">
    <property type="match status" value="1"/>
</dbReference>
<dbReference type="SUPFAM" id="SSF54211">
    <property type="entry name" value="Ribosomal protein S5 domain 2-like"/>
    <property type="match status" value="1"/>
</dbReference>
<evidence type="ECO:0000256" key="3">
    <source>
        <dbReference type="ARBA" id="ARBA00022722"/>
    </source>
</evidence>
<comment type="catalytic activity">
    <reaction evidence="7">
        <text>Endonucleolytic cleavage of RNA, removing 5'-extranucleotides from tRNA precursor.</text>
        <dbReference type="EC" id="3.1.26.5"/>
    </reaction>
</comment>
<comment type="function">
    <text evidence="1 7">RNaseP catalyzes the removal of the 5'-leader sequence from pre-tRNA to produce the mature 5'-terminus. It can also cleave other RNA substrates such as 4.5S RNA. The protein component plays an auxiliary but essential role in vivo by binding to the 5'-leader sequence and broadening the substrate specificity of the ribozyme.</text>
</comment>
<dbReference type="Proteomes" id="UP000576152">
    <property type="component" value="Unassembled WGS sequence"/>
</dbReference>
<dbReference type="PROSITE" id="PS00648">
    <property type="entry name" value="RIBONUCLEASE_P"/>
    <property type="match status" value="1"/>
</dbReference>
<dbReference type="Pfam" id="PF00825">
    <property type="entry name" value="Ribonuclease_P"/>
    <property type="match status" value="1"/>
</dbReference>
<evidence type="ECO:0000256" key="8">
    <source>
        <dbReference type="NCBIfam" id="TIGR00188"/>
    </source>
</evidence>
<dbReference type="EC" id="3.1.26.5" evidence="7 8"/>
<keyword evidence="4 7" id="KW-0255">Endonuclease</keyword>
<sequence>MVGSDAAAPGSFGVGVDKIRKRPDFLRAARALRQGTTGFHLQANPRGDGAGPTRVGFTCSKKVGNAVARNRAKRRLREVARRVLPEKGRPGWDYVLIGRAEVTASHDFEQMCRDLEWALGRVHAQA</sequence>
<evidence type="ECO:0000256" key="5">
    <source>
        <dbReference type="ARBA" id="ARBA00022801"/>
    </source>
</evidence>
<protein>
    <recommendedName>
        <fullName evidence="7 8">Ribonuclease P protein component</fullName>
        <shortName evidence="7">RNase P protein</shortName>
        <shortName evidence="7">RNaseP protein</shortName>
        <ecNumber evidence="7 8">3.1.26.5</ecNumber>
    </recommendedName>
    <alternativeName>
        <fullName evidence="7">Protein C5</fullName>
    </alternativeName>
</protein>
<keyword evidence="2 7" id="KW-0819">tRNA processing</keyword>
<dbReference type="InterPro" id="IPR020568">
    <property type="entry name" value="Ribosomal_Su5_D2-typ_SF"/>
</dbReference>
<evidence type="ECO:0000256" key="1">
    <source>
        <dbReference type="ARBA" id="ARBA00002663"/>
    </source>
</evidence>
<evidence type="ECO:0000313" key="10">
    <source>
        <dbReference type="Proteomes" id="UP000576152"/>
    </source>
</evidence>
<dbReference type="NCBIfam" id="TIGR00188">
    <property type="entry name" value="rnpA"/>
    <property type="match status" value="1"/>
</dbReference>
<dbReference type="GO" id="GO:0004526">
    <property type="term" value="F:ribonuclease P activity"/>
    <property type="evidence" value="ECO:0007669"/>
    <property type="project" value="UniProtKB-EC"/>
</dbReference>
<evidence type="ECO:0000256" key="6">
    <source>
        <dbReference type="ARBA" id="ARBA00022884"/>
    </source>
</evidence>
<keyword evidence="6 7" id="KW-0694">RNA-binding</keyword>
<keyword evidence="3 7" id="KW-0540">Nuclease</keyword>
<dbReference type="InterPro" id="IPR020539">
    <property type="entry name" value="RNase_P_CS"/>
</dbReference>
<keyword evidence="10" id="KW-1185">Reference proteome</keyword>
<comment type="similarity">
    <text evidence="7">Belongs to the RnpA family.</text>
</comment>
<reference evidence="9 10" key="1">
    <citation type="submission" date="2020-08" db="EMBL/GenBank/DDBJ databases">
        <title>Genomic Encyclopedia of Type Strains, Phase III (KMG-III): the genomes of soil and plant-associated and newly described type strains.</title>
        <authorList>
            <person name="Whitman W."/>
        </authorList>
    </citation>
    <scope>NUCLEOTIDE SEQUENCE [LARGE SCALE GENOMIC DNA]</scope>
    <source>
        <strain evidence="9 10">CECT 8572</strain>
    </source>
</reference>
<dbReference type="PANTHER" id="PTHR33992:SF1">
    <property type="entry name" value="RIBONUCLEASE P PROTEIN COMPONENT"/>
    <property type="match status" value="1"/>
</dbReference>
<organism evidence="9 10">
    <name type="scientific">Limimaricola variabilis</name>
    <dbReference type="NCBI Taxonomy" id="1492771"/>
    <lineage>
        <taxon>Bacteria</taxon>
        <taxon>Pseudomonadati</taxon>
        <taxon>Pseudomonadota</taxon>
        <taxon>Alphaproteobacteria</taxon>
        <taxon>Rhodobacterales</taxon>
        <taxon>Paracoccaceae</taxon>
        <taxon>Limimaricola</taxon>
    </lineage>
</organism>
<dbReference type="PANTHER" id="PTHR33992">
    <property type="entry name" value="RIBONUCLEASE P PROTEIN COMPONENT"/>
    <property type="match status" value="1"/>
</dbReference>
<comment type="caution">
    <text evidence="9">The sequence shown here is derived from an EMBL/GenBank/DDBJ whole genome shotgun (WGS) entry which is preliminary data.</text>
</comment>
<name>A0ABR6HKJ5_9RHOB</name>
<dbReference type="InterPro" id="IPR014721">
    <property type="entry name" value="Ribsml_uS5_D2-typ_fold_subgr"/>
</dbReference>
<evidence type="ECO:0000256" key="7">
    <source>
        <dbReference type="HAMAP-Rule" id="MF_00227"/>
    </source>
</evidence>
<accession>A0ABR6HKJ5</accession>
<evidence type="ECO:0000313" key="9">
    <source>
        <dbReference type="EMBL" id="MBB3711064.1"/>
    </source>
</evidence>
<dbReference type="InterPro" id="IPR000100">
    <property type="entry name" value="RNase_P"/>
</dbReference>
<comment type="subunit">
    <text evidence="7">Consists of a catalytic RNA component (M1 or rnpB) and a protein subunit.</text>
</comment>
<keyword evidence="5 7" id="KW-0378">Hydrolase</keyword>
<dbReference type="HAMAP" id="MF_00227">
    <property type="entry name" value="RNase_P"/>
    <property type="match status" value="1"/>
</dbReference>
<evidence type="ECO:0000256" key="4">
    <source>
        <dbReference type="ARBA" id="ARBA00022759"/>
    </source>
</evidence>
<gene>
    <name evidence="7" type="primary">rnpA</name>
    <name evidence="9" type="ORF">FHS00_000626</name>
</gene>
<dbReference type="EMBL" id="JACIBX010000002">
    <property type="protein sequence ID" value="MBB3711064.1"/>
    <property type="molecule type" value="Genomic_DNA"/>
</dbReference>